<protein>
    <submittedName>
        <fullName evidence="2">Uncharacterized protein</fullName>
    </submittedName>
</protein>
<dbReference type="RefSeq" id="WP_105359055.1">
    <property type="nucleotide sequence ID" value="NZ_PUIB01000026.1"/>
</dbReference>
<dbReference type="EMBL" id="PUIB01000026">
    <property type="protein sequence ID" value="PQO27875.1"/>
    <property type="molecule type" value="Genomic_DNA"/>
</dbReference>
<name>A0A2S8F6U6_9BACT</name>
<keyword evidence="1" id="KW-0812">Transmembrane</keyword>
<accession>A0A2S8F6U6</accession>
<dbReference type="Proteomes" id="UP000239388">
    <property type="component" value="Unassembled WGS sequence"/>
</dbReference>
<keyword evidence="1" id="KW-1133">Transmembrane helix</keyword>
<dbReference type="AlphaFoldDB" id="A0A2S8F6U6"/>
<proteinExistence type="predicted"/>
<reference evidence="2 3" key="1">
    <citation type="submission" date="2018-02" db="EMBL/GenBank/DDBJ databases">
        <title>Comparative genomes isolates from brazilian mangrove.</title>
        <authorList>
            <person name="Araujo J.E."/>
            <person name="Taketani R.G."/>
            <person name="Silva M.C.P."/>
            <person name="Loureco M.V."/>
            <person name="Andreote F.D."/>
        </authorList>
    </citation>
    <scope>NUCLEOTIDE SEQUENCE [LARGE SCALE GENOMIC DNA]</scope>
    <source>
        <strain evidence="2 3">NAP PRIS-MGV</strain>
    </source>
</reference>
<sequence length="112" mass="12270">MRFSIADMLIVVVVLCGFLAANSIQREGHFIMRKGTVVVMDIPYTYHGYPLKACEVGENRTYWRPWGVLANLALAAAVSAAAVFAFRFVRGKFFRGKPPGDRQAAGDSGDAD</sequence>
<dbReference type="OrthoDB" id="10003396at2"/>
<organism evidence="2 3">
    <name type="scientific">Blastopirellula marina</name>
    <dbReference type="NCBI Taxonomy" id="124"/>
    <lineage>
        <taxon>Bacteria</taxon>
        <taxon>Pseudomonadati</taxon>
        <taxon>Planctomycetota</taxon>
        <taxon>Planctomycetia</taxon>
        <taxon>Pirellulales</taxon>
        <taxon>Pirellulaceae</taxon>
        <taxon>Blastopirellula</taxon>
    </lineage>
</organism>
<evidence type="ECO:0000256" key="1">
    <source>
        <dbReference type="SAM" id="Phobius"/>
    </source>
</evidence>
<feature type="transmembrane region" description="Helical" evidence="1">
    <location>
        <begin position="68"/>
        <end position="89"/>
    </location>
</feature>
<evidence type="ECO:0000313" key="2">
    <source>
        <dbReference type="EMBL" id="PQO27875.1"/>
    </source>
</evidence>
<gene>
    <name evidence="2" type="ORF">C5Y98_26480</name>
</gene>
<comment type="caution">
    <text evidence="2">The sequence shown here is derived from an EMBL/GenBank/DDBJ whole genome shotgun (WGS) entry which is preliminary data.</text>
</comment>
<keyword evidence="1" id="KW-0472">Membrane</keyword>
<evidence type="ECO:0000313" key="3">
    <source>
        <dbReference type="Proteomes" id="UP000239388"/>
    </source>
</evidence>